<keyword evidence="3" id="KW-0560">Oxidoreductase</keyword>
<evidence type="ECO:0000313" key="5">
    <source>
        <dbReference type="EMBL" id="KPV46686.1"/>
    </source>
</evidence>
<dbReference type="PANTHER" id="PTHR42760:SF83">
    <property type="entry name" value="(3R)-3-HYDROXYACYL-COA DEHYDROGENASE"/>
    <property type="match status" value="1"/>
</dbReference>
<dbReference type="GO" id="GO:0006633">
    <property type="term" value="P:fatty acid biosynthetic process"/>
    <property type="evidence" value="ECO:0007669"/>
    <property type="project" value="TreeGrafter"/>
</dbReference>
<gene>
    <name evidence="6" type="ORF">AOG54_08445</name>
    <name evidence="5" type="ORF">SE19_04450</name>
</gene>
<dbReference type="PROSITE" id="PS00061">
    <property type="entry name" value="ADH_SHORT"/>
    <property type="match status" value="1"/>
</dbReference>
<dbReference type="SUPFAM" id="SSF51735">
    <property type="entry name" value="NAD(P)-binding Rossmann-fold domains"/>
    <property type="match status" value="1"/>
</dbReference>
<dbReference type="EMBL" id="LJCQ01000197">
    <property type="protein sequence ID" value="KPV46686.1"/>
    <property type="molecule type" value="Genomic_DNA"/>
</dbReference>
<evidence type="ECO:0000313" key="8">
    <source>
        <dbReference type="Proteomes" id="UP000050515"/>
    </source>
</evidence>
<protein>
    <submittedName>
        <fullName evidence="6">Short-chain dehydrogenase</fullName>
    </submittedName>
</protein>
<name>A0A0Q0RK81_9ARCH</name>
<dbReference type="Proteomes" id="UP000050320">
    <property type="component" value="Unassembled WGS sequence"/>
</dbReference>
<evidence type="ECO:0000256" key="4">
    <source>
        <dbReference type="ARBA" id="ARBA00023308"/>
    </source>
</evidence>
<proteinExistence type="inferred from homology"/>
<reference evidence="6 7" key="2">
    <citation type="submission" date="2015-09" db="EMBL/GenBank/DDBJ databases">
        <title>Heavy metals and arsenic resistance mechanisms in polyextremophilic archaea of the family Ferroplasmaceae.</title>
        <authorList>
            <person name="Bulaev A.G."/>
            <person name="Kanygina A.V."/>
        </authorList>
    </citation>
    <scope>NUCLEOTIDE SEQUENCE [LARGE SCALE GENOMIC DNA]</scope>
    <source>
        <strain evidence="6 7">VT</strain>
    </source>
</reference>
<dbReference type="EMBL" id="LKBG01000075">
    <property type="protein sequence ID" value="KQB35858.1"/>
    <property type="molecule type" value="Genomic_DNA"/>
</dbReference>
<organism evidence="6 7">
    <name type="scientific">Acidiplasma aeolicum</name>
    <dbReference type="NCBI Taxonomy" id="507754"/>
    <lineage>
        <taxon>Archaea</taxon>
        <taxon>Methanobacteriati</taxon>
        <taxon>Thermoplasmatota</taxon>
        <taxon>Thermoplasmata</taxon>
        <taxon>Thermoplasmatales</taxon>
        <taxon>Ferroplasmaceae</taxon>
        <taxon>Acidiplasma</taxon>
    </lineage>
</organism>
<dbReference type="GO" id="GO:0048038">
    <property type="term" value="F:quinone binding"/>
    <property type="evidence" value="ECO:0007669"/>
    <property type="project" value="TreeGrafter"/>
</dbReference>
<dbReference type="OrthoDB" id="24596at2157"/>
<sequence>MRFDNKNAVITGGNKGIGNAIAKGLAREGANIIFTYAHDVNAAVEAEGYMKNLGVKAYGYKIDQRKINEIPAFINFVKKTFDHVDILVNNAGICPFKNYFDIDVGLFNDVWTLNVESHFFITQKISQLMIQNHIKGRILFISSISAIVGGEYQAHYTTTKSGINGMMHSLAIILGKYGILVNSLEPGTILTDINADDLSDPEKRRYMEKRIPLGRLGSPEDMVGPALFLLSDENTYVNGAELLADGGMLVNLQ</sequence>
<comment type="similarity">
    <text evidence="1">Belongs to the short-chain dehydrogenases/reductases (SDR) family.</text>
</comment>
<dbReference type="GO" id="GO:0016616">
    <property type="term" value="F:oxidoreductase activity, acting on the CH-OH group of donors, NAD or NADP as acceptor"/>
    <property type="evidence" value="ECO:0007669"/>
    <property type="project" value="TreeGrafter"/>
</dbReference>
<keyword evidence="2" id="KW-0521">NADP</keyword>
<dbReference type="PRINTS" id="PR00081">
    <property type="entry name" value="GDHRDH"/>
</dbReference>
<dbReference type="PANTHER" id="PTHR42760">
    <property type="entry name" value="SHORT-CHAIN DEHYDROGENASES/REDUCTASES FAMILY MEMBER"/>
    <property type="match status" value="1"/>
</dbReference>
<keyword evidence="4" id="KW-0684">Rhamnose metabolism</keyword>
<dbReference type="NCBIfam" id="NF041159">
    <property type="entry name" value="Rham_dhyd_Thplmales"/>
    <property type="match status" value="1"/>
</dbReference>
<dbReference type="GO" id="GO:0019301">
    <property type="term" value="P:rhamnose catabolic process"/>
    <property type="evidence" value="ECO:0007669"/>
    <property type="project" value="UniProtKB-ARBA"/>
</dbReference>
<dbReference type="InterPro" id="IPR036291">
    <property type="entry name" value="NAD(P)-bd_dom_sf"/>
</dbReference>
<dbReference type="Pfam" id="PF13561">
    <property type="entry name" value="adh_short_C2"/>
    <property type="match status" value="1"/>
</dbReference>
<dbReference type="InterPro" id="IPR053690">
    <property type="entry name" value="L-rhamnose_1-dehydrogenase"/>
</dbReference>
<accession>A0A0Q0RK81</accession>
<dbReference type="CDD" id="cd05233">
    <property type="entry name" value="SDR_c"/>
    <property type="match status" value="1"/>
</dbReference>
<reference evidence="5 8" key="1">
    <citation type="submission" date="2015-09" db="EMBL/GenBank/DDBJ databases">
        <title>Draft genome sequence of Acidiplasma aeolicum DSM 18409.</title>
        <authorList>
            <person name="Hemp J."/>
        </authorList>
    </citation>
    <scope>NUCLEOTIDE SEQUENCE [LARGE SCALE GENOMIC DNA]</scope>
    <source>
        <strain evidence="5 8">V</strain>
    </source>
</reference>
<evidence type="ECO:0000313" key="6">
    <source>
        <dbReference type="EMBL" id="KQB35858.1"/>
    </source>
</evidence>
<dbReference type="InterPro" id="IPR020904">
    <property type="entry name" value="Sc_DH/Rdtase_CS"/>
</dbReference>
<keyword evidence="7" id="KW-1185">Reference proteome</keyword>
<dbReference type="AlphaFoldDB" id="A0A0Q0RK81"/>
<dbReference type="Gene3D" id="3.40.50.720">
    <property type="entry name" value="NAD(P)-binding Rossmann-like Domain"/>
    <property type="match status" value="1"/>
</dbReference>
<evidence type="ECO:0000256" key="1">
    <source>
        <dbReference type="ARBA" id="ARBA00006484"/>
    </source>
</evidence>
<dbReference type="PATRIC" id="fig|507754.4.peg.1032"/>
<evidence type="ECO:0000313" key="7">
    <source>
        <dbReference type="Proteomes" id="UP000050320"/>
    </source>
</evidence>
<evidence type="ECO:0000256" key="3">
    <source>
        <dbReference type="ARBA" id="ARBA00023002"/>
    </source>
</evidence>
<dbReference type="PRINTS" id="PR00080">
    <property type="entry name" value="SDRFAMILY"/>
</dbReference>
<comment type="caution">
    <text evidence="6">The sequence shown here is derived from an EMBL/GenBank/DDBJ whole genome shotgun (WGS) entry which is preliminary data.</text>
</comment>
<evidence type="ECO:0000256" key="2">
    <source>
        <dbReference type="ARBA" id="ARBA00022857"/>
    </source>
</evidence>
<dbReference type="RefSeq" id="WP_054964143.1">
    <property type="nucleotide sequence ID" value="NZ_LJCQ01000197.1"/>
</dbReference>
<dbReference type="FunFam" id="3.40.50.720:FF:000417">
    <property type="entry name" value="Glucose 1-dehydrogenase, putative"/>
    <property type="match status" value="1"/>
</dbReference>
<dbReference type="InterPro" id="IPR002347">
    <property type="entry name" value="SDR_fam"/>
</dbReference>
<dbReference type="Proteomes" id="UP000050515">
    <property type="component" value="Unassembled WGS sequence"/>
</dbReference>